<evidence type="ECO:0000256" key="2">
    <source>
        <dbReference type="ARBA" id="ARBA00022692"/>
    </source>
</evidence>
<organism evidence="7 8">
    <name type="scientific">Gottfriedia acidiceleris</name>
    <dbReference type="NCBI Taxonomy" id="371036"/>
    <lineage>
        <taxon>Bacteria</taxon>
        <taxon>Bacillati</taxon>
        <taxon>Bacillota</taxon>
        <taxon>Bacilli</taxon>
        <taxon>Bacillales</taxon>
        <taxon>Bacillaceae</taxon>
        <taxon>Gottfriedia</taxon>
    </lineage>
</organism>
<accession>A0ABY4JR71</accession>
<evidence type="ECO:0000256" key="1">
    <source>
        <dbReference type="ARBA" id="ARBA00004141"/>
    </source>
</evidence>
<reference evidence="7 8" key="1">
    <citation type="submission" date="2022-04" db="EMBL/GenBank/DDBJ databases">
        <title>Mechanism of arsenic methylation and mitigation arsenic toxicity by Bacillus sp. LH14 from an Arsenic-Contaminated Paddy Soil.</title>
        <authorList>
            <person name="Wang D."/>
        </authorList>
    </citation>
    <scope>NUCLEOTIDE SEQUENCE [LARGE SCALE GENOMIC DNA]</scope>
    <source>
        <strain evidence="7 8">LH14</strain>
    </source>
</reference>
<evidence type="ECO:0000313" key="7">
    <source>
        <dbReference type="EMBL" id="UPM55172.1"/>
    </source>
</evidence>
<gene>
    <name evidence="7" type="ORF">MY490_04845</name>
</gene>
<feature type="domain" description="ABC-2 type transporter transmembrane" evidence="6">
    <location>
        <begin position="20"/>
        <end position="380"/>
    </location>
</feature>
<dbReference type="InterPro" id="IPR013525">
    <property type="entry name" value="ABC2_TM"/>
</dbReference>
<feature type="transmembrane region" description="Helical" evidence="5">
    <location>
        <begin position="20"/>
        <end position="42"/>
    </location>
</feature>
<keyword evidence="4 5" id="KW-0472">Membrane</keyword>
<evidence type="ECO:0000256" key="3">
    <source>
        <dbReference type="ARBA" id="ARBA00022989"/>
    </source>
</evidence>
<keyword evidence="2 5" id="KW-0812">Transmembrane</keyword>
<comment type="subcellular location">
    <subcellularLocation>
        <location evidence="1">Membrane</location>
        <topology evidence="1">Multi-pass membrane protein</topology>
    </subcellularLocation>
</comment>
<keyword evidence="3 5" id="KW-1133">Transmembrane helix</keyword>
<dbReference type="EMBL" id="CP096034">
    <property type="protein sequence ID" value="UPM55172.1"/>
    <property type="molecule type" value="Genomic_DNA"/>
</dbReference>
<proteinExistence type="predicted"/>
<feature type="transmembrane region" description="Helical" evidence="5">
    <location>
        <begin position="361"/>
        <end position="382"/>
    </location>
</feature>
<name>A0ABY4JR71_9BACI</name>
<dbReference type="PANTHER" id="PTHR43471:SF3">
    <property type="entry name" value="ABC TRANSPORTER PERMEASE PROTEIN NATB"/>
    <property type="match status" value="1"/>
</dbReference>
<dbReference type="RefSeq" id="WP_248268221.1">
    <property type="nucleotide sequence ID" value="NZ_CP096034.1"/>
</dbReference>
<sequence length="409" mass="45571">MKKFSTVFLFHLREGLLARATMIMSVILFVLVVGIFGVQKYFAGTEKSNKDKDKIVLIDNSKNYSVDIASLNKTIKSAKIEQSDASKEKDLKNQIEDGSKDGLLILTETNNIPSIQYTYKKFSNSEVLSVVNMTLQQNYINKTAQDLKLSPESATKLLQKVEVNEIVLKNPMATFGIAYFFGFLLYMFLLIYGNSIATGIVAEKSSRVMEVLLPKVSPVVTLYGRVIAVFFVACAQLIVLGIGFLFANLLGWVNTNAISFFGMKIDLEALDTTTIIAFVVYFLLGYLLYGLLYAAIGSVVSRTEELQMVLMPITILVVAAFFISINALVNPGGTFVQISSYIPFFAPLVAFSRFVSGEMNFIEISASILILIVSIMILTRVASRIYVNGVMYYSEKVKWKDVARLLKRQ</sequence>
<feature type="transmembrane region" description="Helical" evidence="5">
    <location>
        <begin position="177"/>
        <end position="202"/>
    </location>
</feature>
<protein>
    <submittedName>
        <fullName evidence="7">ABC transporter permease</fullName>
    </submittedName>
</protein>
<feature type="transmembrane region" description="Helical" evidence="5">
    <location>
        <begin position="274"/>
        <end position="296"/>
    </location>
</feature>
<feature type="transmembrane region" description="Helical" evidence="5">
    <location>
        <begin position="335"/>
        <end position="355"/>
    </location>
</feature>
<evidence type="ECO:0000256" key="5">
    <source>
        <dbReference type="SAM" id="Phobius"/>
    </source>
</evidence>
<feature type="transmembrane region" description="Helical" evidence="5">
    <location>
        <begin position="222"/>
        <end position="253"/>
    </location>
</feature>
<evidence type="ECO:0000256" key="4">
    <source>
        <dbReference type="ARBA" id="ARBA00023136"/>
    </source>
</evidence>
<dbReference type="Pfam" id="PF12698">
    <property type="entry name" value="ABC2_membrane_3"/>
    <property type="match status" value="1"/>
</dbReference>
<evidence type="ECO:0000259" key="6">
    <source>
        <dbReference type="Pfam" id="PF12698"/>
    </source>
</evidence>
<dbReference type="PANTHER" id="PTHR43471">
    <property type="entry name" value="ABC TRANSPORTER PERMEASE"/>
    <property type="match status" value="1"/>
</dbReference>
<evidence type="ECO:0000313" key="8">
    <source>
        <dbReference type="Proteomes" id="UP000830639"/>
    </source>
</evidence>
<keyword evidence="8" id="KW-1185">Reference proteome</keyword>
<dbReference type="Proteomes" id="UP000830639">
    <property type="component" value="Chromosome"/>
</dbReference>
<feature type="transmembrane region" description="Helical" evidence="5">
    <location>
        <begin position="308"/>
        <end position="328"/>
    </location>
</feature>